<evidence type="ECO:0000256" key="3">
    <source>
        <dbReference type="ARBA" id="ARBA00022692"/>
    </source>
</evidence>
<evidence type="ECO:0000256" key="2">
    <source>
        <dbReference type="ARBA" id="ARBA00022448"/>
    </source>
</evidence>
<sequence>MSRTNATERDPLLVASNPGAEPPGAPAVPVDVREIKVKPGPLEITRLRRYAILSGIWTATFLSSLNTTLVATLLSSISSEFERSNQASWLGTAYLLATCTFTPLYGRLCNVMGRRGANQLAVASAAVGTLACGLSQNMEMLIIARFLSGLGGGGINTTSQIIVSDMYTIRSRGLAQGVANIFNGLGMGLGGPIGGYISDRYGWRWAFLIQTPLFAASLFLTGMYLNYVTPGRGKSAREVLSRVDYGGTFTLLGAVLAFLVFLSNKFNEERPWSVPLVYGSLTVSIILFILFVLVELLVAPEPVLAPFLLRQKIPVLIGVQNFLVSNCNFAVMYFFPMWFETVQLTSASTAGAHLLPNSISMSCGSLFAGYVMHRTGRYKKINLIFGILPFIAAISISMLRADSNWFQSWFSIIPLGFGNAVVLQTTLIALLAHIPHSVMAVGTGFGQLFRGIGQVAGVGIASSIFQSLLDKELNERITVPDSEYWITRIRHSAKLVATLPPELQRGARDSYAIALRAVFIYASVSTLMAYLVRLLIPDKALEDQRTEARRKSSGYLRQPVVPATSVISRPESSHTQEERQEELQKTDNPLEYCESEVEDDTRPSNEEETEAHDGEPHPLHSDPRKIFSKRRRLSTFESNDGILDLESDIIGGSARSFDISSVRTIGRRRSFVS</sequence>
<dbReference type="GO" id="GO:0012505">
    <property type="term" value="C:endomembrane system"/>
    <property type="evidence" value="ECO:0007669"/>
    <property type="project" value="UniProtKB-SubCell"/>
</dbReference>
<feature type="transmembrane region" description="Helical" evidence="7">
    <location>
        <begin position="203"/>
        <end position="225"/>
    </location>
</feature>
<feature type="transmembrane region" description="Helical" evidence="7">
    <location>
        <begin position="383"/>
        <end position="401"/>
    </location>
</feature>
<evidence type="ECO:0000256" key="7">
    <source>
        <dbReference type="SAM" id="Phobius"/>
    </source>
</evidence>
<evidence type="ECO:0000313" key="10">
    <source>
        <dbReference type="Proteomes" id="UP000757232"/>
    </source>
</evidence>
<evidence type="ECO:0000313" key="9">
    <source>
        <dbReference type="EMBL" id="OCB89634.1"/>
    </source>
</evidence>
<dbReference type="PANTHER" id="PTHR23501:SF191">
    <property type="entry name" value="VACUOLAR BASIC AMINO ACID TRANSPORTER 4"/>
    <property type="match status" value="1"/>
</dbReference>
<feature type="region of interest" description="Disordered" evidence="6">
    <location>
        <begin position="560"/>
        <end position="627"/>
    </location>
</feature>
<accession>A0A9Q5I0Z3</accession>
<feature type="domain" description="Major facilitator superfamily (MFS) profile" evidence="8">
    <location>
        <begin position="52"/>
        <end position="540"/>
    </location>
</feature>
<dbReference type="InterPro" id="IPR011701">
    <property type="entry name" value="MFS"/>
</dbReference>
<evidence type="ECO:0000256" key="1">
    <source>
        <dbReference type="ARBA" id="ARBA00004127"/>
    </source>
</evidence>
<gene>
    <name evidence="9" type="ORF">A7U60_g3110</name>
</gene>
<feature type="compositionally biased region" description="Basic and acidic residues" evidence="6">
    <location>
        <begin position="571"/>
        <end position="585"/>
    </location>
</feature>
<dbReference type="SUPFAM" id="SSF103473">
    <property type="entry name" value="MFS general substrate transporter"/>
    <property type="match status" value="1"/>
</dbReference>
<keyword evidence="10" id="KW-1185">Reference proteome</keyword>
<dbReference type="GO" id="GO:0000329">
    <property type="term" value="C:fungal-type vacuole membrane"/>
    <property type="evidence" value="ECO:0007669"/>
    <property type="project" value="TreeGrafter"/>
</dbReference>
<feature type="transmembrane region" description="Helical" evidence="7">
    <location>
        <begin position="276"/>
        <end position="298"/>
    </location>
</feature>
<feature type="transmembrane region" description="Helical" evidence="7">
    <location>
        <begin position="407"/>
        <end position="432"/>
    </location>
</feature>
<organism evidence="9 10">
    <name type="scientific">Sanghuangporus baumii</name>
    <name type="common">Phellinus baumii</name>
    <dbReference type="NCBI Taxonomy" id="108892"/>
    <lineage>
        <taxon>Eukaryota</taxon>
        <taxon>Fungi</taxon>
        <taxon>Dikarya</taxon>
        <taxon>Basidiomycota</taxon>
        <taxon>Agaricomycotina</taxon>
        <taxon>Agaricomycetes</taxon>
        <taxon>Hymenochaetales</taxon>
        <taxon>Hymenochaetaceae</taxon>
        <taxon>Sanghuangporus</taxon>
    </lineage>
</organism>
<keyword evidence="4 7" id="KW-1133">Transmembrane helix</keyword>
<comment type="caution">
    <text evidence="9">The sequence shown here is derived from an EMBL/GenBank/DDBJ whole genome shotgun (WGS) entry which is preliminary data.</text>
</comment>
<dbReference type="InterPro" id="IPR020846">
    <property type="entry name" value="MFS_dom"/>
</dbReference>
<name>A0A9Q5I0Z3_SANBA</name>
<dbReference type="AlphaFoldDB" id="A0A9Q5I0Z3"/>
<dbReference type="Pfam" id="PF07690">
    <property type="entry name" value="MFS_1"/>
    <property type="match status" value="1"/>
</dbReference>
<dbReference type="PROSITE" id="PS50850">
    <property type="entry name" value="MFS"/>
    <property type="match status" value="1"/>
</dbReference>
<dbReference type="Proteomes" id="UP000757232">
    <property type="component" value="Unassembled WGS sequence"/>
</dbReference>
<dbReference type="PANTHER" id="PTHR23501">
    <property type="entry name" value="MAJOR FACILITATOR SUPERFAMILY"/>
    <property type="match status" value="1"/>
</dbReference>
<reference evidence="9" key="1">
    <citation type="submission" date="2016-06" db="EMBL/GenBank/DDBJ databases">
        <title>Draft Genome sequence of the fungus Inonotus baumii.</title>
        <authorList>
            <person name="Zhu H."/>
            <person name="Lin W."/>
        </authorList>
    </citation>
    <scope>NUCLEOTIDE SEQUENCE</scope>
    <source>
        <strain evidence="9">821</strain>
    </source>
</reference>
<feature type="compositionally biased region" description="Basic and acidic residues" evidence="6">
    <location>
        <begin position="1"/>
        <end position="11"/>
    </location>
</feature>
<evidence type="ECO:0000256" key="6">
    <source>
        <dbReference type="SAM" id="MobiDB-lite"/>
    </source>
</evidence>
<evidence type="ECO:0000256" key="5">
    <source>
        <dbReference type="ARBA" id="ARBA00023136"/>
    </source>
</evidence>
<dbReference type="GO" id="GO:0015174">
    <property type="term" value="F:basic amino acid transmembrane transporter activity"/>
    <property type="evidence" value="ECO:0007669"/>
    <property type="project" value="TreeGrafter"/>
</dbReference>
<feature type="transmembrane region" description="Helical" evidence="7">
    <location>
        <begin position="319"/>
        <end position="339"/>
    </location>
</feature>
<feature type="compositionally biased region" description="Basic and acidic residues" evidence="6">
    <location>
        <begin position="600"/>
        <end position="625"/>
    </location>
</feature>
<dbReference type="Gene3D" id="1.20.1250.20">
    <property type="entry name" value="MFS general substrate transporter like domains"/>
    <property type="match status" value="1"/>
</dbReference>
<keyword evidence="5 7" id="KW-0472">Membrane</keyword>
<feature type="transmembrane region" description="Helical" evidence="7">
    <location>
        <begin position="86"/>
        <end position="105"/>
    </location>
</feature>
<keyword evidence="2" id="KW-0813">Transport</keyword>
<feature type="region of interest" description="Disordered" evidence="6">
    <location>
        <begin position="1"/>
        <end position="27"/>
    </location>
</feature>
<feature type="transmembrane region" description="Helical" evidence="7">
    <location>
        <begin position="50"/>
        <end position="74"/>
    </location>
</feature>
<feature type="transmembrane region" description="Helical" evidence="7">
    <location>
        <begin position="174"/>
        <end position="197"/>
    </location>
</feature>
<dbReference type="InterPro" id="IPR036259">
    <property type="entry name" value="MFS_trans_sf"/>
</dbReference>
<feature type="transmembrane region" description="Helical" evidence="7">
    <location>
        <begin position="513"/>
        <end position="536"/>
    </location>
</feature>
<dbReference type="Gene3D" id="1.20.1720.10">
    <property type="entry name" value="Multidrug resistance protein D"/>
    <property type="match status" value="1"/>
</dbReference>
<dbReference type="GO" id="GO:0005886">
    <property type="term" value="C:plasma membrane"/>
    <property type="evidence" value="ECO:0007669"/>
    <property type="project" value="TreeGrafter"/>
</dbReference>
<dbReference type="EMBL" id="LNZH02000151">
    <property type="protein sequence ID" value="OCB89634.1"/>
    <property type="molecule type" value="Genomic_DNA"/>
</dbReference>
<feature type="transmembrane region" description="Helical" evidence="7">
    <location>
        <begin position="245"/>
        <end position="264"/>
    </location>
</feature>
<feature type="transmembrane region" description="Helical" evidence="7">
    <location>
        <begin position="142"/>
        <end position="162"/>
    </location>
</feature>
<dbReference type="OrthoDB" id="3437016at2759"/>
<evidence type="ECO:0000259" key="8">
    <source>
        <dbReference type="PROSITE" id="PS50850"/>
    </source>
</evidence>
<comment type="subcellular location">
    <subcellularLocation>
        <location evidence="1">Endomembrane system</location>
        <topology evidence="1">Multi-pass membrane protein</topology>
    </subcellularLocation>
</comment>
<protein>
    <submittedName>
        <fullName evidence="9">Vacuolar amino acid permease</fullName>
    </submittedName>
</protein>
<evidence type="ECO:0000256" key="4">
    <source>
        <dbReference type="ARBA" id="ARBA00022989"/>
    </source>
</evidence>
<keyword evidence="3 7" id="KW-0812">Transmembrane</keyword>
<proteinExistence type="predicted"/>